<keyword evidence="5 8" id="KW-0186">Copper</keyword>
<dbReference type="SUPFAM" id="SSF49329">
    <property type="entry name" value="Cu,Zn superoxide dismutase-like"/>
    <property type="match status" value="1"/>
</dbReference>
<evidence type="ECO:0000256" key="9">
    <source>
        <dbReference type="SAM" id="SignalP"/>
    </source>
</evidence>
<dbReference type="PROSITE" id="PS51257">
    <property type="entry name" value="PROKAR_LIPOPROTEIN"/>
    <property type="match status" value="1"/>
</dbReference>
<evidence type="ECO:0000256" key="3">
    <source>
        <dbReference type="ARBA" id="ARBA00022729"/>
    </source>
</evidence>
<dbReference type="InterPro" id="IPR018152">
    <property type="entry name" value="SOD_Cu/Zn_BS"/>
</dbReference>
<keyword evidence="2 8" id="KW-0479">Metal-binding</keyword>
<organism evidence="11 12">
    <name type="scientific">Ureibacillus thermophilus</name>
    <dbReference type="NCBI Taxonomy" id="367743"/>
    <lineage>
        <taxon>Bacteria</taxon>
        <taxon>Bacillati</taxon>
        <taxon>Bacillota</taxon>
        <taxon>Bacilli</taxon>
        <taxon>Bacillales</taxon>
        <taxon>Caryophanaceae</taxon>
        <taxon>Ureibacillus</taxon>
    </lineage>
</organism>
<keyword evidence="6" id="KW-1015">Disulfide bond</keyword>
<keyword evidence="12" id="KW-1185">Reference proteome</keyword>
<proteinExistence type="inferred from homology"/>
<evidence type="ECO:0000256" key="7">
    <source>
        <dbReference type="ARBA" id="ARBA00024900"/>
    </source>
</evidence>
<evidence type="ECO:0000256" key="2">
    <source>
        <dbReference type="ARBA" id="ARBA00022723"/>
    </source>
</evidence>
<evidence type="ECO:0000256" key="1">
    <source>
        <dbReference type="ARBA" id="ARBA00010457"/>
    </source>
</evidence>
<dbReference type="FunFam" id="2.60.40.200:FF:000005">
    <property type="entry name" value="Superoxide dismutase [Cu-Zn]"/>
    <property type="match status" value="1"/>
</dbReference>
<evidence type="ECO:0000313" key="12">
    <source>
        <dbReference type="Proteomes" id="UP000291151"/>
    </source>
</evidence>
<feature type="domain" description="Superoxide dismutase copper/zinc binding" evidence="10">
    <location>
        <begin position="55"/>
        <end position="186"/>
    </location>
</feature>
<dbReference type="Proteomes" id="UP000291151">
    <property type="component" value="Chromosome"/>
</dbReference>
<dbReference type="AlphaFoldDB" id="A0A4P6URU6"/>
<dbReference type="KEGG" id="uth:DKZ56_01420"/>
<keyword evidence="3 9" id="KW-0732">Signal</keyword>
<keyword evidence="8" id="KW-0560">Oxidoreductase</keyword>
<reference evidence="11 12" key="1">
    <citation type="submission" date="2019-02" db="EMBL/GenBank/DDBJ databases">
        <title>Ureibacillus thermophilus.</title>
        <authorList>
            <person name="Sunny J.S."/>
            <person name="Natarajan A."/>
            <person name="Saleena L.M."/>
        </authorList>
    </citation>
    <scope>NUCLEOTIDE SEQUENCE [LARGE SCALE GENOMIC DNA]</scope>
    <source>
        <strain evidence="11 12">LM102</strain>
    </source>
</reference>
<dbReference type="Gene3D" id="2.60.40.200">
    <property type="entry name" value="Superoxide dismutase, copper/zinc binding domain"/>
    <property type="match status" value="1"/>
</dbReference>
<comment type="cofactor">
    <cofactor evidence="8">
        <name>Cu cation</name>
        <dbReference type="ChEBI" id="CHEBI:23378"/>
    </cofactor>
    <text evidence="8">Binds 1 copper ion per subunit.</text>
</comment>
<accession>A0A4P6URU6</accession>
<comment type="catalytic activity">
    <reaction evidence="8">
        <text>2 superoxide + 2 H(+) = H2O2 + O2</text>
        <dbReference type="Rhea" id="RHEA:20696"/>
        <dbReference type="ChEBI" id="CHEBI:15378"/>
        <dbReference type="ChEBI" id="CHEBI:15379"/>
        <dbReference type="ChEBI" id="CHEBI:16240"/>
        <dbReference type="ChEBI" id="CHEBI:18421"/>
        <dbReference type="EC" id="1.15.1.1"/>
    </reaction>
</comment>
<dbReference type="InterPro" id="IPR024134">
    <property type="entry name" value="SOD_Cu/Zn_/chaperone"/>
</dbReference>
<dbReference type="PANTHER" id="PTHR10003">
    <property type="entry name" value="SUPEROXIDE DISMUTASE CU-ZN -RELATED"/>
    <property type="match status" value="1"/>
</dbReference>
<dbReference type="CDD" id="cd00305">
    <property type="entry name" value="Cu-Zn_Superoxide_Dismutase"/>
    <property type="match status" value="1"/>
</dbReference>
<comment type="similarity">
    <text evidence="1 8">Belongs to the Cu-Zn superoxide dismutase family.</text>
</comment>
<comment type="function">
    <text evidence="7">Destroys radicals which are normally produced within the cells and which are toxic to biological systems. May play a role in favoring mycobacterial survival in phagocytes.</text>
</comment>
<feature type="chain" id="PRO_5020702065" description="Superoxide dismutase [Cu-Zn]" evidence="9">
    <location>
        <begin position="25"/>
        <end position="189"/>
    </location>
</feature>
<dbReference type="EMBL" id="CP036528">
    <property type="protein sequence ID" value="QBK24676.1"/>
    <property type="molecule type" value="Genomic_DNA"/>
</dbReference>
<comment type="cofactor">
    <cofactor evidence="8">
        <name>Zn(2+)</name>
        <dbReference type="ChEBI" id="CHEBI:29105"/>
    </cofactor>
    <text evidence="8">Binds 1 zinc ion per subunit.</text>
</comment>
<evidence type="ECO:0000313" key="11">
    <source>
        <dbReference type="EMBL" id="QBK24676.1"/>
    </source>
</evidence>
<keyword evidence="4 8" id="KW-0862">Zinc</keyword>
<dbReference type="Pfam" id="PF00080">
    <property type="entry name" value="Sod_Cu"/>
    <property type="match status" value="1"/>
</dbReference>
<evidence type="ECO:0000259" key="10">
    <source>
        <dbReference type="Pfam" id="PF00080"/>
    </source>
</evidence>
<evidence type="ECO:0000256" key="8">
    <source>
        <dbReference type="RuleBase" id="RU000393"/>
    </source>
</evidence>
<protein>
    <recommendedName>
        <fullName evidence="8">Superoxide dismutase [Cu-Zn]</fullName>
        <ecNumber evidence="8">1.15.1.1</ecNumber>
    </recommendedName>
</protein>
<dbReference type="PROSITE" id="PS00332">
    <property type="entry name" value="SOD_CU_ZN_2"/>
    <property type="match status" value="1"/>
</dbReference>
<dbReference type="InterPro" id="IPR001424">
    <property type="entry name" value="SOD_Cu_Zn_dom"/>
</dbReference>
<dbReference type="GO" id="GO:0004784">
    <property type="term" value="F:superoxide dismutase activity"/>
    <property type="evidence" value="ECO:0007669"/>
    <property type="project" value="UniProtKB-EC"/>
</dbReference>
<gene>
    <name evidence="11" type="ORF">DKZ56_01420</name>
</gene>
<evidence type="ECO:0000256" key="6">
    <source>
        <dbReference type="ARBA" id="ARBA00023157"/>
    </source>
</evidence>
<dbReference type="EC" id="1.15.1.1" evidence="8"/>
<sequence length="189" mass="20334">MKKMICYSLPFNLLLLGGCGFLGATNDNSEQISTKAQAALTAQATMIDTEGKELGIVKFTESKEGVRIHVKLENVPEGEHGFHIHEVGKCEKPTFESAGAHFNPGGKEHGFENPKGFHAGDLPNVKADESGVVDVEFIAKHITLEKGKEHSLFDEDGSAVILHEVSDDYKTDPSGNSGVRIACGVIESK</sequence>
<name>A0A4P6URU6_9BACL</name>
<dbReference type="GO" id="GO:0005507">
    <property type="term" value="F:copper ion binding"/>
    <property type="evidence" value="ECO:0007669"/>
    <property type="project" value="InterPro"/>
</dbReference>
<evidence type="ECO:0000256" key="4">
    <source>
        <dbReference type="ARBA" id="ARBA00022833"/>
    </source>
</evidence>
<evidence type="ECO:0000256" key="5">
    <source>
        <dbReference type="ARBA" id="ARBA00023008"/>
    </source>
</evidence>
<dbReference type="InterPro" id="IPR036423">
    <property type="entry name" value="SOD-like_Cu/Zn_dom_sf"/>
</dbReference>
<feature type="signal peptide" evidence="9">
    <location>
        <begin position="1"/>
        <end position="24"/>
    </location>
</feature>